<dbReference type="Proteomes" id="UP000473571">
    <property type="component" value="Unassembled WGS sequence"/>
</dbReference>
<keyword evidence="2" id="KW-0472">Membrane</keyword>
<reference evidence="3 4" key="1">
    <citation type="submission" date="2019-09" db="EMBL/GenBank/DDBJ databases">
        <title>Draft genome sequences of 48 bacterial type strains from the CCUG.</title>
        <authorList>
            <person name="Tunovic T."/>
            <person name="Pineiro-Iglesias B."/>
            <person name="Unosson C."/>
            <person name="Inganas E."/>
            <person name="Ohlen M."/>
            <person name="Cardew S."/>
            <person name="Jensie-Markopoulos S."/>
            <person name="Salva-Serra F."/>
            <person name="Jaen-Luchoro D."/>
            <person name="Karlsson R."/>
            <person name="Svensson-Stadler L."/>
            <person name="Chun J."/>
            <person name="Moore E."/>
        </authorList>
    </citation>
    <scope>NUCLEOTIDE SEQUENCE [LARGE SCALE GENOMIC DNA]</scope>
    <source>
        <strain evidence="3 4">CCUG 65687</strain>
    </source>
</reference>
<keyword evidence="2" id="KW-0812">Transmembrane</keyword>
<sequence>MSDTGLRPSSADASGRPAPAAAEGQTLQRSLTWKDGFWVTSGVPAGVLFTIGGVCATIGQPAWAIWIAAITMGLIQSA</sequence>
<protein>
    <submittedName>
        <fullName evidence="3">Amino acid permease</fullName>
    </submittedName>
</protein>
<keyword evidence="2" id="KW-1133">Transmembrane helix</keyword>
<evidence type="ECO:0000313" key="4">
    <source>
        <dbReference type="Proteomes" id="UP000473571"/>
    </source>
</evidence>
<dbReference type="EMBL" id="VZOL01001105">
    <property type="protein sequence ID" value="KAB0642483.1"/>
    <property type="molecule type" value="Genomic_DNA"/>
</dbReference>
<evidence type="ECO:0000313" key="3">
    <source>
        <dbReference type="EMBL" id="KAB0642483.1"/>
    </source>
</evidence>
<feature type="compositionally biased region" description="Low complexity" evidence="1">
    <location>
        <begin position="8"/>
        <end position="22"/>
    </location>
</feature>
<evidence type="ECO:0000256" key="1">
    <source>
        <dbReference type="SAM" id="MobiDB-lite"/>
    </source>
</evidence>
<comment type="caution">
    <text evidence="3">The sequence shown here is derived from an EMBL/GenBank/DDBJ whole genome shotgun (WGS) entry which is preliminary data.</text>
</comment>
<evidence type="ECO:0000256" key="2">
    <source>
        <dbReference type="SAM" id="Phobius"/>
    </source>
</evidence>
<gene>
    <name evidence="3" type="ORF">F7R13_33690</name>
</gene>
<feature type="region of interest" description="Disordered" evidence="1">
    <location>
        <begin position="1"/>
        <end position="26"/>
    </location>
</feature>
<accession>A0A6L3N5F6</accession>
<feature type="non-terminal residue" evidence="3">
    <location>
        <position position="78"/>
    </location>
</feature>
<proteinExistence type="predicted"/>
<dbReference type="AlphaFoldDB" id="A0A6L3N5F6"/>
<organism evidence="3 4">
    <name type="scientific">Burkholderia territorii</name>
    <dbReference type="NCBI Taxonomy" id="1503055"/>
    <lineage>
        <taxon>Bacteria</taxon>
        <taxon>Pseudomonadati</taxon>
        <taxon>Pseudomonadota</taxon>
        <taxon>Betaproteobacteria</taxon>
        <taxon>Burkholderiales</taxon>
        <taxon>Burkholderiaceae</taxon>
        <taxon>Burkholderia</taxon>
        <taxon>Burkholderia cepacia complex</taxon>
    </lineage>
</organism>
<feature type="transmembrane region" description="Helical" evidence="2">
    <location>
        <begin position="47"/>
        <end position="75"/>
    </location>
</feature>
<name>A0A6L3N5F6_9BURK</name>